<evidence type="ECO:0000256" key="2">
    <source>
        <dbReference type="ARBA" id="ARBA00012552"/>
    </source>
</evidence>
<dbReference type="Pfam" id="PF08152">
    <property type="entry name" value="GUCT"/>
    <property type="match status" value="1"/>
</dbReference>
<comment type="similarity">
    <text evidence="1">Belongs to the DEAD box helicase family. DDX21/DDX50 subfamily.</text>
</comment>
<feature type="compositionally biased region" description="Basic and acidic residues" evidence="9">
    <location>
        <begin position="24"/>
        <end position="46"/>
    </location>
</feature>
<feature type="domain" description="Helicase C-terminal" evidence="11">
    <location>
        <begin position="353"/>
        <end position="505"/>
    </location>
</feature>
<dbReference type="InterPro" id="IPR001650">
    <property type="entry name" value="Helicase_C-like"/>
</dbReference>
<evidence type="ECO:0000256" key="8">
    <source>
        <dbReference type="ARBA" id="ARBA00047984"/>
    </source>
</evidence>
<dbReference type="Gene3D" id="3.40.50.300">
    <property type="entry name" value="P-loop containing nucleotide triphosphate hydrolases"/>
    <property type="match status" value="2"/>
</dbReference>
<dbReference type="AlphaFoldDB" id="A0A9W7XLC3"/>
<evidence type="ECO:0000256" key="5">
    <source>
        <dbReference type="ARBA" id="ARBA00022806"/>
    </source>
</evidence>
<evidence type="ECO:0000256" key="7">
    <source>
        <dbReference type="ARBA" id="ARBA00022884"/>
    </source>
</evidence>
<dbReference type="CDD" id="cd18787">
    <property type="entry name" value="SF2_C_DEAD"/>
    <property type="match status" value="1"/>
</dbReference>
<sequence>MAPSISSSAIAALSIDSDAMDVSVDSKKVAKDKKISKTKSDKDKKDKKSKKENKEKKSKKRKHSSSPSASGSSSSSDSEAEADKQVQPSKKVHIDSVSDESSEDSAGQNEENKLSLDNFPLSASTKSALISRGISALFPIQASTLVPILEGNDVLGRARTGTGKTLAFSLPMIELMLKSSDNLQRGRRPRAVVLAPTRELAKQVAAEIESTTKRLVVVTVYGGTSIYDQQQKLRGGADFVVGTPGRVIDLIDRGNLALDNVEFICLDEADQMLDIGFKDDMEKVLRCVQEQRSGKKYQTLLFSATVPEWVNQVARDFMRPDHKKIDLIGSQALKTSETIVYKAVMTPWRVRHDIVSDLVAVYGRAGRTIIFTETKADANSLAVSPKLVSVAQALHGDIPQSQREQTLQGFRNGTVRVLICTDVAARGLDIPEVDLVINVSPPKDAETFIHRSGRTGRAGRSGVCITGFSQQESWWVGFIKKRTGVECEMISPPQAQAIVQTTGMETAKVVGQCSVAAADMFMDTAEALANETFEGDSMRALAAALAHISGYSEGIQRRSVLTGDSDRVTMIMHTEEQVKTWGYVRGAMVRTFPGLEDRDMSTFRIVVGRNAVVFDILSKFVEERTVKGDDGETETVISVKGRQWDSQNSRMRLEFCTELPEFEDDGSYNGVSGGNTGSSGFGRGGRSFGGGRGGSRGGSRGGFRSGRGGGRGRGRGRN</sequence>
<evidence type="ECO:0000256" key="4">
    <source>
        <dbReference type="ARBA" id="ARBA00022801"/>
    </source>
</evidence>
<dbReference type="SMART" id="SM00487">
    <property type="entry name" value="DEXDc"/>
    <property type="match status" value="1"/>
</dbReference>
<keyword evidence="5" id="KW-0347">Helicase</keyword>
<dbReference type="InterPro" id="IPR044742">
    <property type="entry name" value="DEAD/DEAH_RhlB"/>
</dbReference>
<feature type="compositionally biased region" description="Low complexity" evidence="9">
    <location>
        <begin position="1"/>
        <end position="23"/>
    </location>
</feature>
<dbReference type="CDD" id="cd00268">
    <property type="entry name" value="DEADc"/>
    <property type="match status" value="1"/>
</dbReference>
<feature type="compositionally biased region" description="Gly residues" evidence="9">
    <location>
        <begin position="671"/>
        <end position="709"/>
    </location>
</feature>
<feature type="domain" description="Helicase ATP-binding" evidence="10">
    <location>
        <begin position="145"/>
        <end position="324"/>
    </location>
</feature>
<dbReference type="SMART" id="SM00490">
    <property type="entry name" value="HELICc"/>
    <property type="match status" value="1"/>
</dbReference>
<dbReference type="InterPro" id="IPR012562">
    <property type="entry name" value="GUCT"/>
</dbReference>
<evidence type="ECO:0000259" key="11">
    <source>
        <dbReference type="PROSITE" id="PS51194"/>
    </source>
</evidence>
<dbReference type="PROSITE" id="PS51194">
    <property type="entry name" value="HELICASE_CTER"/>
    <property type="match status" value="1"/>
</dbReference>
<reference evidence="12" key="1">
    <citation type="submission" date="2022-07" db="EMBL/GenBank/DDBJ databases">
        <title>Phylogenomic reconstructions and comparative analyses of Kickxellomycotina fungi.</title>
        <authorList>
            <person name="Reynolds N.K."/>
            <person name="Stajich J.E."/>
            <person name="Barry K."/>
            <person name="Grigoriev I.V."/>
            <person name="Crous P."/>
            <person name="Smith M.E."/>
        </authorList>
    </citation>
    <scope>NUCLEOTIDE SEQUENCE</scope>
    <source>
        <strain evidence="12">NBRC 105413</strain>
    </source>
</reference>
<evidence type="ECO:0000313" key="13">
    <source>
        <dbReference type="Proteomes" id="UP001145021"/>
    </source>
</evidence>
<dbReference type="EMBL" id="JANBOH010000037">
    <property type="protein sequence ID" value="KAJ1647169.1"/>
    <property type="molecule type" value="Genomic_DNA"/>
</dbReference>
<keyword evidence="13" id="KW-1185">Reference proteome</keyword>
<dbReference type="InterPro" id="IPR011545">
    <property type="entry name" value="DEAD/DEAH_box_helicase_dom"/>
</dbReference>
<dbReference type="GO" id="GO:0016787">
    <property type="term" value="F:hydrolase activity"/>
    <property type="evidence" value="ECO:0007669"/>
    <property type="project" value="UniProtKB-KW"/>
</dbReference>
<organism evidence="12 13">
    <name type="scientific">Coemansia asiatica</name>
    <dbReference type="NCBI Taxonomy" id="1052880"/>
    <lineage>
        <taxon>Eukaryota</taxon>
        <taxon>Fungi</taxon>
        <taxon>Fungi incertae sedis</taxon>
        <taxon>Zoopagomycota</taxon>
        <taxon>Kickxellomycotina</taxon>
        <taxon>Kickxellomycetes</taxon>
        <taxon>Kickxellales</taxon>
        <taxon>Kickxellaceae</taxon>
        <taxon>Coemansia</taxon>
    </lineage>
</organism>
<dbReference type="Gene3D" id="3.30.70.2280">
    <property type="match status" value="1"/>
</dbReference>
<evidence type="ECO:0000256" key="1">
    <source>
        <dbReference type="ARBA" id="ARBA00006517"/>
    </source>
</evidence>
<dbReference type="InterPro" id="IPR014001">
    <property type="entry name" value="Helicase_ATP-bd"/>
</dbReference>
<comment type="caution">
    <text evidence="12">The sequence shown here is derived from an EMBL/GenBank/DDBJ whole genome shotgun (WGS) entry which is preliminary data.</text>
</comment>
<dbReference type="SUPFAM" id="SSF54928">
    <property type="entry name" value="RNA-binding domain, RBD"/>
    <property type="match status" value="1"/>
</dbReference>
<dbReference type="Pfam" id="PF00270">
    <property type="entry name" value="DEAD"/>
    <property type="match status" value="1"/>
</dbReference>
<comment type="catalytic activity">
    <reaction evidence="8">
        <text>ATP + H2O = ADP + phosphate + H(+)</text>
        <dbReference type="Rhea" id="RHEA:13065"/>
        <dbReference type="ChEBI" id="CHEBI:15377"/>
        <dbReference type="ChEBI" id="CHEBI:15378"/>
        <dbReference type="ChEBI" id="CHEBI:30616"/>
        <dbReference type="ChEBI" id="CHEBI:43474"/>
        <dbReference type="ChEBI" id="CHEBI:456216"/>
        <dbReference type="EC" id="3.6.4.13"/>
    </reaction>
</comment>
<evidence type="ECO:0000313" key="12">
    <source>
        <dbReference type="EMBL" id="KAJ1647169.1"/>
    </source>
</evidence>
<dbReference type="PANTHER" id="PTHR47959">
    <property type="entry name" value="ATP-DEPENDENT RNA HELICASE RHLE-RELATED"/>
    <property type="match status" value="1"/>
</dbReference>
<keyword evidence="7" id="KW-0694">RNA-binding</keyword>
<dbReference type="PANTHER" id="PTHR47959:SF1">
    <property type="entry name" value="ATP-DEPENDENT RNA HELICASE DBPA"/>
    <property type="match status" value="1"/>
</dbReference>
<evidence type="ECO:0000256" key="6">
    <source>
        <dbReference type="ARBA" id="ARBA00022840"/>
    </source>
</evidence>
<feature type="compositionally biased region" description="Low complexity" evidence="9">
    <location>
        <begin position="65"/>
        <end position="77"/>
    </location>
</feature>
<dbReference type="EC" id="3.6.4.13" evidence="2"/>
<protein>
    <recommendedName>
        <fullName evidence="2">RNA helicase</fullName>
        <ecNumber evidence="2">3.6.4.13</ecNumber>
    </recommendedName>
</protein>
<keyword evidence="4" id="KW-0378">Hydrolase</keyword>
<dbReference type="PROSITE" id="PS51192">
    <property type="entry name" value="HELICASE_ATP_BIND_1"/>
    <property type="match status" value="1"/>
</dbReference>
<dbReference type="GO" id="GO:0005524">
    <property type="term" value="F:ATP binding"/>
    <property type="evidence" value="ECO:0007669"/>
    <property type="project" value="UniProtKB-KW"/>
</dbReference>
<dbReference type="GO" id="GO:0003724">
    <property type="term" value="F:RNA helicase activity"/>
    <property type="evidence" value="ECO:0007669"/>
    <property type="project" value="UniProtKB-EC"/>
</dbReference>
<accession>A0A9W7XLC3</accession>
<dbReference type="SUPFAM" id="SSF52540">
    <property type="entry name" value="P-loop containing nucleoside triphosphate hydrolases"/>
    <property type="match status" value="1"/>
</dbReference>
<dbReference type="Proteomes" id="UP001145021">
    <property type="component" value="Unassembled WGS sequence"/>
</dbReference>
<evidence type="ECO:0000259" key="10">
    <source>
        <dbReference type="PROSITE" id="PS51192"/>
    </source>
</evidence>
<dbReference type="GO" id="GO:0005829">
    <property type="term" value="C:cytosol"/>
    <property type="evidence" value="ECO:0007669"/>
    <property type="project" value="TreeGrafter"/>
</dbReference>
<dbReference type="InterPro" id="IPR050079">
    <property type="entry name" value="DEAD_box_RNA_helicase"/>
</dbReference>
<feature type="region of interest" description="Disordered" evidence="9">
    <location>
        <begin position="666"/>
        <end position="718"/>
    </location>
</feature>
<evidence type="ECO:0000256" key="9">
    <source>
        <dbReference type="SAM" id="MobiDB-lite"/>
    </source>
</evidence>
<dbReference type="Pfam" id="PF00271">
    <property type="entry name" value="Helicase_C"/>
    <property type="match status" value="1"/>
</dbReference>
<keyword evidence="6" id="KW-0067">ATP-binding</keyword>
<feature type="compositionally biased region" description="Basic residues" evidence="9">
    <location>
        <begin position="47"/>
        <end position="64"/>
    </location>
</feature>
<gene>
    <name evidence="12" type="ORF">LPJ64_001429</name>
</gene>
<dbReference type="InterPro" id="IPR027417">
    <property type="entry name" value="P-loop_NTPase"/>
</dbReference>
<proteinExistence type="inferred from homology"/>
<name>A0A9W7XLC3_9FUNG</name>
<feature type="region of interest" description="Disordered" evidence="9">
    <location>
        <begin position="1"/>
        <end position="113"/>
    </location>
</feature>
<keyword evidence="3" id="KW-0547">Nucleotide-binding</keyword>
<evidence type="ECO:0000256" key="3">
    <source>
        <dbReference type="ARBA" id="ARBA00022741"/>
    </source>
</evidence>
<dbReference type="InterPro" id="IPR035979">
    <property type="entry name" value="RBD_domain_sf"/>
</dbReference>
<dbReference type="GO" id="GO:0003723">
    <property type="term" value="F:RNA binding"/>
    <property type="evidence" value="ECO:0007669"/>
    <property type="project" value="UniProtKB-KW"/>
</dbReference>